<evidence type="ECO:0000313" key="4">
    <source>
        <dbReference type="Proteomes" id="UP000192578"/>
    </source>
</evidence>
<reference evidence="4" key="1">
    <citation type="submission" date="2017-01" db="EMBL/GenBank/DDBJ databases">
        <title>Comparative genomics of anhydrobiosis in the tardigrade Hypsibius dujardini.</title>
        <authorList>
            <person name="Yoshida Y."/>
            <person name="Koutsovoulos G."/>
            <person name="Laetsch D."/>
            <person name="Stevens L."/>
            <person name="Kumar S."/>
            <person name="Horikawa D."/>
            <person name="Ishino K."/>
            <person name="Komine S."/>
            <person name="Tomita M."/>
            <person name="Blaxter M."/>
            <person name="Arakawa K."/>
        </authorList>
    </citation>
    <scope>NUCLEOTIDE SEQUENCE [LARGE SCALE GENOMIC DNA]</scope>
    <source>
        <strain evidence="4">Z151</strain>
    </source>
</reference>
<evidence type="ECO:0000259" key="2">
    <source>
        <dbReference type="PROSITE" id="PS50835"/>
    </source>
</evidence>
<organism evidence="3 4">
    <name type="scientific">Hypsibius exemplaris</name>
    <name type="common">Freshwater tardigrade</name>
    <dbReference type="NCBI Taxonomy" id="2072580"/>
    <lineage>
        <taxon>Eukaryota</taxon>
        <taxon>Metazoa</taxon>
        <taxon>Ecdysozoa</taxon>
        <taxon>Tardigrada</taxon>
        <taxon>Eutardigrada</taxon>
        <taxon>Parachela</taxon>
        <taxon>Hypsibioidea</taxon>
        <taxon>Hypsibiidae</taxon>
        <taxon>Hypsibius</taxon>
    </lineage>
</organism>
<dbReference type="Proteomes" id="UP000192578">
    <property type="component" value="Unassembled WGS sequence"/>
</dbReference>
<name>A0A1W0X2J6_HYPEX</name>
<dbReference type="SMART" id="SM00409">
    <property type="entry name" value="IG"/>
    <property type="match status" value="1"/>
</dbReference>
<evidence type="ECO:0000256" key="1">
    <source>
        <dbReference type="SAM" id="SignalP"/>
    </source>
</evidence>
<accession>A0A1W0X2J6</accession>
<feature type="chain" id="PRO_5012099564" description="Ig-like domain-containing protein" evidence="1">
    <location>
        <begin position="21"/>
        <end position="168"/>
    </location>
</feature>
<dbReference type="InterPro" id="IPR003599">
    <property type="entry name" value="Ig_sub"/>
</dbReference>
<dbReference type="PROSITE" id="PS50835">
    <property type="entry name" value="IG_LIKE"/>
    <property type="match status" value="1"/>
</dbReference>
<feature type="domain" description="Ig-like" evidence="2">
    <location>
        <begin position="48"/>
        <end position="147"/>
    </location>
</feature>
<dbReference type="AlphaFoldDB" id="A0A1W0X2J6"/>
<feature type="signal peptide" evidence="1">
    <location>
        <begin position="1"/>
        <end position="20"/>
    </location>
</feature>
<dbReference type="EMBL" id="MTYJ01000021">
    <property type="protein sequence ID" value="OQV21747.1"/>
    <property type="molecule type" value="Genomic_DNA"/>
</dbReference>
<comment type="caution">
    <text evidence="3">The sequence shown here is derived from an EMBL/GenBank/DDBJ whole genome shotgun (WGS) entry which is preliminary data.</text>
</comment>
<dbReference type="InterPro" id="IPR007110">
    <property type="entry name" value="Ig-like_dom"/>
</dbReference>
<dbReference type="SUPFAM" id="SSF48726">
    <property type="entry name" value="Immunoglobulin"/>
    <property type="match status" value="1"/>
</dbReference>
<keyword evidence="4" id="KW-1185">Reference proteome</keyword>
<keyword evidence="1" id="KW-0732">Signal</keyword>
<evidence type="ECO:0000313" key="3">
    <source>
        <dbReference type="EMBL" id="OQV21747.1"/>
    </source>
</evidence>
<dbReference type="InterPro" id="IPR036179">
    <property type="entry name" value="Ig-like_dom_sf"/>
</dbReference>
<gene>
    <name evidence="3" type="ORF">BV898_04325</name>
</gene>
<dbReference type="InterPro" id="IPR013783">
    <property type="entry name" value="Ig-like_fold"/>
</dbReference>
<sequence>MASSLSCLLILFTVAALAWAVPAPSRTQLPPGFPASREEFYSMVRPNPRAVVGLRVPQGPIKAATFGEAVSLDCTYDYDEGTYPVPKLYWSRVANTDEGPMTQRLREGMRYRVYSLTETDVDNRKTLTLSFEDADPNDVGPYTCNVEGFTGSAFVLLLVKGGPPPLVY</sequence>
<proteinExistence type="predicted"/>
<protein>
    <recommendedName>
        <fullName evidence="2">Ig-like domain-containing protein</fullName>
    </recommendedName>
</protein>
<dbReference type="Gene3D" id="2.60.40.10">
    <property type="entry name" value="Immunoglobulins"/>
    <property type="match status" value="1"/>
</dbReference>